<evidence type="ECO:0008006" key="3">
    <source>
        <dbReference type="Google" id="ProtNLM"/>
    </source>
</evidence>
<evidence type="ECO:0000313" key="2">
    <source>
        <dbReference type="Proteomes" id="UP000292003"/>
    </source>
</evidence>
<keyword evidence="2" id="KW-1185">Reference proteome</keyword>
<gene>
    <name evidence="1" type="ORF">EWH70_01870</name>
</gene>
<dbReference type="AlphaFoldDB" id="A0A4Q7JEC8"/>
<protein>
    <recommendedName>
        <fullName evidence="3">Helix-hairpin-helix domain-containing protein</fullName>
    </recommendedName>
</protein>
<proteinExistence type="predicted"/>
<dbReference type="EMBL" id="SFCC01000001">
    <property type="protein sequence ID" value="RZQ65849.1"/>
    <property type="molecule type" value="Genomic_DNA"/>
</dbReference>
<organism evidence="1 2">
    <name type="scientific">Amycolatopsis suaedae</name>
    <dbReference type="NCBI Taxonomy" id="2510978"/>
    <lineage>
        <taxon>Bacteria</taxon>
        <taxon>Bacillati</taxon>
        <taxon>Actinomycetota</taxon>
        <taxon>Actinomycetes</taxon>
        <taxon>Pseudonocardiales</taxon>
        <taxon>Pseudonocardiaceae</taxon>
        <taxon>Amycolatopsis</taxon>
    </lineage>
</organism>
<reference evidence="1 2" key="1">
    <citation type="submission" date="2019-02" db="EMBL/GenBank/DDBJ databases">
        <title>Draft genome sequence of Amycolatopsis sp. 8-3EHSu isolated from roots of Suaeda maritima.</title>
        <authorList>
            <person name="Duangmal K."/>
            <person name="Chantavorakit T."/>
        </authorList>
    </citation>
    <scope>NUCLEOTIDE SEQUENCE [LARGE SCALE GENOMIC DNA]</scope>
    <source>
        <strain evidence="1 2">8-3EHSu</strain>
    </source>
</reference>
<dbReference type="RefSeq" id="WP_130473417.1">
    <property type="nucleotide sequence ID" value="NZ_SFCC01000001.1"/>
</dbReference>
<sequence length="163" mass="16880">MTTRTQLRKTALSLPEAVEAAGEFAVAGAPFAAAGADGRAVLRLSEADAGELLAAHPTAERVPDGVRIPLADLDGQQLNHWVRRAWVARAPERLARQAAAADAAVPGEVGDLPKAIGRPATRALVNAGITSLRQVAEVGEARLRALHGVGPKAVRILLDATGQ</sequence>
<dbReference type="OrthoDB" id="7950977at2"/>
<dbReference type="Gene3D" id="1.10.150.20">
    <property type="entry name" value="5' to 3' exonuclease, C-terminal subdomain"/>
    <property type="match status" value="1"/>
</dbReference>
<evidence type="ECO:0000313" key="1">
    <source>
        <dbReference type="EMBL" id="RZQ65849.1"/>
    </source>
</evidence>
<comment type="caution">
    <text evidence="1">The sequence shown here is derived from an EMBL/GenBank/DDBJ whole genome shotgun (WGS) entry which is preliminary data.</text>
</comment>
<name>A0A4Q7JEC8_9PSEU</name>
<accession>A0A4Q7JEC8</accession>
<dbReference type="Proteomes" id="UP000292003">
    <property type="component" value="Unassembled WGS sequence"/>
</dbReference>